<reference evidence="3" key="1">
    <citation type="submission" date="2018-06" db="EMBL/GenBank/DDBJ databases">
        <authorList>
            <person name="Zhirakovskaya E."/>
        </authorList>
    </citation>
    <scope>NUCLEOTIDE SEQUENCE</scope>
</reference>
<protein>
    <recommendedName>
        <fullName evidence="2">Type 4 fimbrial biogenesis protein PilX N-terminal domain-containing protein</fullName>
    </recommendedName>
</protein>
<accession>A0A3B0ZCN2</accession>
<dbReference type="EMBL" id="UOFP01000085">
    <property type="protein sequence ID" value="VAW85227.1"/>
    <property type="molecule type" value="Genomic_DNA"/>
</dbReference>
<proteinExistence type="predicted"/>
<sequence>MLSEYEHLQDLGINKETAMDRQMYRITHTKQQGIATLMTSLILLFSITMISLFSARINIVETQIAANDYRSKIAYEAAQGGLEAALASLQLVENRRFFHDNSGVKGADGFIDSADISQPSVTLANGARYHLSYANPIQNDTSLIVVTVTGYSDDNMGIRTVTQTVQLLPLPINIPRSGLLVGGNEINMINSRNITQKVCDSGSVDPPEYNGIQSKYRLSDGLTDPDTLFEKSFNTRKAALKNRANIINCSNCSASHFTGMEGGVAWIEGDVRITGNGTIGTADKPILIIVNGNLTMAGNNTYNGLIYATGNHEIEGGTSRVNGAVLVEKLFFAKGALCIDYNPDILNNVGKAVGSIGKVAGSWRDF</sequence>
<evidence type="ECO:0000313" key="3">
    <source>
        <dbReference type="EMBL" id="VAW85227.1"/>
    </source>
</evidence>
<dbReference type="Pfam" id="PF14341">
    <property type="entry name" value="PilX_N"/>
    <property type="match status" value="1"/>
</dbReference>
<keyword evidence="1" id="KW-0812">Transmembrane</keyword>
<evidence type="ECO:0000256" key="1">
    <source>
        <dbReference type="SAM" id="Phobius"/>
    </source>
</evidence>
<dbReference type="AlphaFoldDB" id="A0A3B0ZCN2"/>
<keyword evidence="1" id="KW-1133">Transmembrane helix</keyword>
<dbReference type="InterPro" id="IPR025746">
    <property type="entry name" value="PilX_N_dom"/>
</dbReference>
<evidence type="ECO:0000259" key="2">
    <source>
        <dbReference type="Pfam" id="PF14341"/>
    </source>
</evidence>
<feature type="transmembrane region" description="Helical" evidence="1">
    <location>
        <begin position="33"/>
        <end position="53"/>
    </location>
</feature>
<organism evidence="3">
    <name type="scientific">hydrothermal vent metagenome</name>
    <dbReference type="NCBI Taxonomy" id="652676"/>
    <lineage>
        <taxon>unclassified sequences</taxon>
        <taxon>metagenomes</taxon>
        <taxon>ecological metagenomes</taxon>
    </lineage>
</organism>
<gene>
    <name evidence="3" type="ORF">MNBD_GAMMA18-916</name>
</gene>
<feature type="domain" description="Type 4 fimbrial biogenesis protein PilX N-terminal" evidence="2">
    <location>
        <begin position="32"/>
        <end position="83"/>
    </location>
</feature>
<name>A0A3B0ZCN2_9ZZZZ</name>
<keyword evidence="1" id="KW-0472">Membrane</keyword>